<reference evidence="1 2" key="1">
    <citation type="journal article" date="2013" name="Antonie Van Leeuwenhoek">
        <title>Echinimonas agarilytica gen. nov., sp. nov., a new gammaproteobacterium isolated from the sea urchin Strongylocentrotus intermedius.</title>
        <authorList>
            <person name="Nedashkovskaya O.I."/>
            <person name="Stenkova A.M."/>
            <person name="Zhukova N.V."/>
            <person name="Van Trappen S."/>
            <person name="Lee J.S."/>
            <person name="Kim S.B."/>
        </authorList>
    </citation>
    <scope>NUCLEOTIDE SEQUENCE [LARGE SCALE GENOMIC DNA]</scope>
    <source>
        <strain evidence="1 2">KMM 6351</strain>
    </source>
</reference>
<accession>A0AA41W656</accession>
<name>A0AA41W656_9GAMM</name>
<protein>
    <submittedName>
        <fullName evidence="1">Uncharacterized protein</fullName>
    </submittedName>
</protein>
<dbReference type="EMBL" id="JAMQGP010000002">
    <property type="protein sequence ID" value="MCM2679416.1"/>
    <property type="molecule type" value="Genomic_DNA"/>
</dbReference>
<dbReference type="InterPro" id="IPR011047">
    <property type="entry name" value="Quinoprotein_ADH-like_sf"/>
</dbReference>
<dbReference type="Proteomes" id="UP001165393">
    <property type="component" value="Unassembled WGS sequence"/>
</dbReference>
<dbReference type="AlphaFoldDB" id="A0AA41W656"/>
<keyword evidence="2" id="KW-1185">Reference proteome</keyword>
<gene>
    <name evidence="1" type="ORF">NAF29_06995</name>
</gene>
<dbReference type="SUPFAM" id="SSF50998">
    <property type="entry name" value="Quinoprotein alcohol dehydrogenase-like"/>
    <property type="match status" value="1"/>
</dbReference>
<dbReference type="PROSITE" id="PS51257">
    <property type="entry name" value="PROKAR_LIPOPROTEIN"/>
    <property type="match status" value="1"/>
</dbReference>
<evidence type="ECO:0000313" key="2">
    <source>
        <dbReference type="Proteomes" id="UP001165393"/>
    </source>
</evidence>
<dbReference type="RefSeq" id="WP_251260770.1">
    <property type="nucleotide sequence ID" value="NZ_JAMQGP010000002.1"/>
</dbReference>
<evidence type="ECO:0000313" key="1">
    <source>
        <dbReference type="EMBL" id="MCM2679416.1"/>
    </source>
</evidence>
<sequence length="916" mass="99184">MNTQITKLKPLSAMIATIMLSACGSDSPQRPEHMDDTIPDALLASNFVAQENIDVPNWSEEGAQVPSGQAYIWSVLDSDGNPLPVTGLSKFANHKFTVTSTTGENGAADAGDGTVLVPNELRCPGDEDFMIPETVPYNIAQLRVDGFKTRQSVNNTDTLDFAFEIPENRYGVEYQAQLEYAGDTFDFAIKTQDLENIVPDYLLFNRFVAEYYPEKSLDDTVPTDIKLSNVAQGQLVKIRLNSQYDNDNPDFPIGVDGLDPFYKVNFQFNSITEQTFVYDEQEELANDFPGPDMEFEVGQEYPSIWYVNRQTSSATSALNPYGACAKLGDFIEVLVMIPEQAFAETYQAKLQWPNAAGDMDQYSFTISTAAEDALVDESKLDIGKVYDLPLGEDHLVPVTVEGFNTSLPISIAGTGVSYSIDGGEFTTEPGVIVPGQTLELKYDISNLSAENQYYAVFEPVLTLGELSFTGYARTIPDPAWPVLKNTLEFPMSGVATDGATATLRGIASVAVSEAATASTPTLDTSNIQVSVNGGEFENVESIDANGAWQISITLAEGENSVVYKDEPPKGLAGGISHELKITKLASADATFPADFTLPDGVDALGLLQDMTVDTKAANPVFYIVDQNETLRDDLFNNDNKRDDQVLIFTPSKSGELTNLYSSLITTAEYVFDISLSNNRAVGSTPFLFHSEHWASARTYDLSSETPLDVTLPASEVKGGTTTGKSTVKSTFSFDDDKVYVAGNSGLGVHTFDPVTGALGDIEYLNSIGSVRTIAIYQDASGTEFVFVSSRNNANTWVVEVDANDLSNSVTTPLTLEVPDGFAFDGGKMEDMAINPVTGQGFVADGTSLLTFDATNIAANKTITLTHTPSSGEYGELMTVLSEPGLSPLLLLDNSDKAIYVVDQMTGERMTVLKFVE</sequence>
<organism evidence="1 2">
    <name type="scientific">Echinimonas agarilytica</name>
    <dbReference type="NCBI Taxonomy" id="1215918"/>
    <lineage>
        <taxon>Bacteria</taxon>
        <taxon>Pseudomonadati</taxon>
        <taxon>Pseudomonadota</taxon>
        <taxon>Gammaproteobacteria</taxon>
        <taxon>Alteromonadales</taxon>
        <taxon>Echinimonadaceae</taxon>
        <taxon>Echinimonas</taxon>
    </lineage>
</organism>
<comment type="caution">
    <text evidence="1">The sequence shown here is derived from an EMBL/GenBank/DDBJ whole genome shotgun (WGS) entry which is preliminary data.</text>
</comment>
<proteinExistence type="predicted"/>